<evidence type="ECO:0000256" key="2">
    <source>
        <dbReference type="SAM" id="MobiDB-lite"/>
    </source>
</evidence>
<accession>A0A8K0DJY9</accession>
<reference evidence="4" key="1">
    <citation type="submission" date="2019-08" db="EMBL/GenBank/DDBJ databases">
        <title>The genome of the North American firefly Photinus pyralis.</title>
        <authorList>
            <consortium name="Photinus pyralis genome working group"/>
            <person name="Fallon T.R."/>
            <person name="Sander Lower S.E."/>
            <person name="Weng J.-K."/>
        </authorList>
    </citation>
    <scope>NUCLEOTIDE SEQUENCE</scope>
    <source>
        <strain evidence="4">TRF0915ILg1</strain>
        <tissue evidence="4">Whole body</tissue>
    </source>
</reference>
<dbReference type="Proteomes" id="UP000801492">
    <property type="component" value="Unassembled WGS sequence"/>
</dbReference>
<dbReference type="Gene3D" id="3.30.160.60">
    <property type="entry name" value="Classic Zinc Finger"/>
    <property type="match status" value="1"/>
</dbReference>
<dbReference type="GO" id="GO:0000976">
    <property type="term" value="F:transcription cis-regulatory region binding"/>
    <property type="evidence" value="ECO:0007669"/>
    <property type="project" value="InterPro"/>
</dbReference>
<name>A0A8K0DJY9_IGNLU</name>
<dbReference type="InterPro" id="IPR013087">
    <property type="entry name" value="Znf_C2H2_type"/>
</dbReference>
<feature type="domain" description="C2H2-type" evidence="3">
    <location>
        <begin position="21"/>
        <end position="51"/>
    </location>
</feature>
<dbReference type="GO" id="GO:0045944">
    <property type="term" value="P:positive regulation of transcription by RNA polymerase II"/>
    <property type="evidence" value="ECO:0007669"/>
    <property type="project" value="InterPro"/>
</dbReference>
<dbReference type="InterPro" id="IPR055303">
    <property type="entry name" value="ATMIN"/>
</dbReference>
<protein>
    <recommendedName>
        <fullName evidence="3">C2H2-type domain-containing protein</fullName>
    </recommendedName>
</protein>
<dbReference type="PANTHER" id="PTHR46664:SF1">
    <property type="entry name" value="ATM INTERACTOR"/>
    <property type="match status" value="1"/>
</dbReference>
<dbReference type="EMBL" id="VTPC01000704">
    <property type="protein sequence ID" value="KAF2904701.1"/>
    <property type="molecule type" value="Genomic_DNA"/>
</dbReference>
<dbReference type="GO" id="GO:0008270">
    <property type="term" value="F:zinc ion binding"/>
    <property type="evidence" value="ECO:0007669"/>
    <property type="project" value="UniProtKB-KW"/>
</dbReference>
<sequence length="498" mass="56563">MDKINKVYPTAEELQTVNTCLHCTEEGCTSIFSSESNLTLHLIKTHKKERKTDTTVKEYYCPDLNCVYNEEKFFKNLKLLKQHYLKVHGDKSFICEGCSKGFSTMSSKNRHAEYCGVNFKCCDCEVSYPCYESLLTHGRRKQHKVLEKAAYNPAKQLTQSGIDKCSSGPDVKVVKKEAFVLPKASTSLQVVNFVPLVIKTIGGPTFDKGSQTDCCSELPKLKTKQTQVNKERPNRKHSSKHSQTSELRKTRSSAETQTIGDYISKKPKLSVSHPDFVKYANSSEENSLQKSIKTQTKVVTSKTKSCNTSFELDESEYVSNPIIQRSTSSTQTTTTIPTELLYSISTATHDSIHTDTSDLNFEFMHSSSQTCFNEDMSIFDSSSFFNCNIETQTDFMFDNDLLNYQDCYSNMETQTIDSSPVLKDEIMSMGTYNSKAYDDILFNTIHTQTMFDDMARSVQSQTMMSHNKMHNLLTCRDMANMETQTEVDFKKLLEEINA</sequence>
<gene>
    <name evidence="4" type="ORF">ILUMI_01483</name>
</gene>
<keyword evidence="1" id="KW-0863">Zinc-finger</keyword>
<keyword evidence="1" id="KW-0862">Zinc</keyword>
<comment type="caution">
    <text evidence="4">The sequence shown here is derived from an EMBL/GenBank/DDBJ whole genome shotgun (WGS) entry which is preliminary data.</text>
</comment>
<keyword evidence="1" id="KW-0479">Metal-binding</keyword>
<dbReference type="AlphaFoldDB" id="A0A8K0DJY9"/>
<dbReference type="InterPro" id="IPR036236">
    <property type="entry name" value="Znf_C2H2_sf"/>
</dbReference>
<dbReference type="PANTHER" id="PTHR46664">
    <property type="entry name" value="ATM INTERACTOR"/>
    <property type="match status" value="1"/>
</dbReference>
<feature type="region of interest" description="Disordered" evidence="2">
    <location>
        <begin position="223"/>
        <end position="261"/>
    </location>
</feature>
<dbReference type="OrthoDB" id="6354171at2759"/>
<evidence type="ECO:0000256" key="1">
    <source>
        <dbReference type="PROSITE-ProRule" id="PRU00042"/>
    </source>
</evidence>
<dbReference type="GO" id="GO:0005634">
    <property type="term" value="C:nucleus"/>
    <property type="evidence" value="ECO:0007669"/>
    <property type="project" value="TreeGrafter"/>
</dbReference>
<proteinExistence type="predicted"/>
<dbReference type="SMART" id="SM00355">
    <property type="entry name" value="ZnF_C2H2"/>
    <property type="match status" value="4"/>
</dbReference>
<evidence type="ECO:0000313" key="4">
    <source>
        <dbReference type="EMBL" id="KAF2904701.1"/>
    </source>
</evidence>
<evidence type="ECO:0000259" key="3">
    <source>
        <dbReference type="PROSITE" id="PS50157"/>
    </source>
</evidence>
<dbReference type="PROSITE" id="PS00028">
    <property type="entry name" value="ZINC_FINGER_C2H2_1"/>
    <property type="match status" value="2"/>
</dbReference>
<dbReference type="GO" id="GO:0000981">
    <property type="term" value="F:DNA-binding transcription factor activity, RNA polymerase II-specific"/>
    <property type="evidence" value="ECO:0007669"/>
    <property type="project" value="TreeGrafter"/>
</dbReference>
<dbReference type="PROSITE" id="PS50157">
    <property type="entry name" value="ZINC_FINGER_C2H2_2"/>
    <property type="match status" value="1"/>
</dbReference>
<organism evidence="4 5">
    <name type="scientific">Ignelater luminosus</name>
    <name type="common">Cucubano</name>
    <name type="synonym">Pyrophorus luminosus</name>
    <dbReference type="NCBI Taxonomy" id="2038154"/>
    <lineage>
        <taxon>Eukaryota</taxon>
        <taxon>Metazoa</taxon>
        <taxon>Ecdysozoa</taxon>
        <taxon>Arthropoda</taxon>
        <taxon>Hexapoda</taxon>
        <taxon>Insecta</taxon>
        <taxon>Pterygota</taxon>
        <taxon>Neoptera</taxon>
        <taxon>Endopterygota</taxon>
        <taxon>Coleoptera</taxon>
        <taxon>Polyphaga</taxon>
        <taxon>Elateriformia</taxon>
        <taxon>Elateroidea</taxon>
        <taxon>Elateridae</taxon>
        <taxon>Agrypninae</taxon>
        <taxon>Pyrophorini</taxon>
        <taxon>Ignelater</taxon>
    </lineage>
</organism>
<evidence type="ECO:0000313" key="5">
    <source>
        <dbReference type="Proteomes" id="UP000801492"/>
    </source>
</evidence>
<dbReference type="SUPFAM" id="SSF57667">
    <property type="entry name" value="beta-beta-alpha zinc fingers"/>
    <property type="match status" value="1"/>
</dbReference>
<keyword evidence="5" id="KW-1185">Reference proteome</keyword>